<evidence type="ECO:0000256" key="8">
    <source>
        <dbReference type="ARBA" id="ARBA00023004"/>
    </source>
</evidence>
<dbReference type="InterPro" id="IPR003439">
    <property type="entry name" value="ABC_transporter-like_ATP-bd"/>
</dbReference>
<keyword evidence="5" id="KW-0410">Iron transport</keyword>
<keyword evidence="7 12" id="KW-0067">ATP-binding</keyword>
<keyword evidence="6" id="KW-0547">Nucleotide-binding</keyword>
<keyword evidence="9" id="KW-0406">Ion transport</keyword>
<dbReference type="GO" id="GO:0005524">
    <property type="term" value="F:ATP binding"/>
    <property type="evidence" value="ECO:0007669"/>
    <property type="project" value="UniProtKB-KW"/>
</dbReference>
<dbReference type="AlphaFoldDB" id="A0A380MPF9"/>
<dbReference type="CDD" id="cd03214">
    <property type="entry name" value="ABC_Iron-Siderophores_B12_Hemin"/>
    <property type="match status" value="1"/>
</dbReference>
<dbReference type="InterPro" id="IPR051535">
    <property type="entry name" value="Siderophore_ABC-ATPase"/>
</dbReference>
<keyword evidence="8" id="KW-0408">Iron</keyword>
<evidence type="ECO:0000313" key="12">
    <source>
        <dbReference type="EMBL" id="SUO93177.1"/>
    </source>
</evidence>
<evidence type="ECO:0000313" key="13">
    <source>
        <dbReference type="Proteomes" id="UP000254601"/>
    </source>
</evidence>
<evidence type="ECO:0000256" key="2">
    <source>
        <dbReference type="ARBA" id="ARBA00005417"/>
    </source>
</evidence>
<comment type="similarity">
    <text evidence="2">Belongs to the ABC transporter superfamily.</text>
</comment>
<sequence>MIEIENLSYQINQHTILKPTTLSLPSRQLIALIGPNGAGKSTLLNHIARLIPIQSGRILIDGKDINTTPSRELAKQLTLFQQHTQLLSRLRIEELLLIARYPYHQGRPNQHDRHICEKNLQTFALTDIRKRFLDTLSGGQRQRALCAMAFAQDTPTILLDEPLNNLDMRYARELMQILRTAVDQHQKSILLVLHDINYAARYADYIVAMANGEIRHHGKTQDILTASNISALYQTPVTLIEGQSHPMCNFY</sequence>
<evidence type="ECO:0000256" key="10">
    <source>
        <dbReference type="ARBA" id="ARBA00023136"/>
    </source>
</evidence>
<dbReference type="RefSeq" id="WP_072577273.1">
    <property type="nucleotide sequence ID" value="NZ_LWHB01000152.1"/>
</dbReference>
<dbReference type="GO" id="GO:0006826">
    <property type="term" value="P:iron ion transport"/>
    <property type="evidence" value="ECO:0007669"/>
    <property type="project" value="UniProtKB-KW"/>
</dbReference>
<dbReference type="GO" id="GO:0005886">
    <property type="term" value="C:plasma membrane"/>
    <property type="evidence" value="ECO:0007669"/>
    <property type="project" value="UniProtKB-SubCell"/>
</dbReference>
<accession>A0A380MPF9</accession>
<dbReference type="SMART" id="SM00382">
    <property type="entry name" value="AAA"/>
    <property type="match status" value="1"/>
</dbReference>
<comment type="subcellular location">
    <subcellularLocation>
        <location evidence="1">Cell membrane</location>
        <topology evidence="1">Peripheral membrane protein</topology>
    </subcellularLocation>
</comment>
<evidence type="ECO:0000256" key="6">
    <source>
        <dbReference type="ARBA" id="ARBA00022741"/>
    </source>
</evidence>
<keyword evidence="12" id="KW-0378">Hydrolase</keyword>
<dbReference type="EC" id="3.6.3.34" evidence="12"/>
<evidence type="ECO:0000259" key="11">
    <source>
        <dbReference type="PROSITE" id="PS50893"/>
    </source>
</evidence>
<dbReference type="FunFam" id="3.40.50.300:FF:000134">
    <property type="entry name" value="Iron-enterobactin ABC transporter ATP-binding protein"/>
    <property type="match status" value="1"/>
</dbReference>
<reference evidence="12 13" key="1">
    <citation type="submission" date="2018-06" db="EMBL/GenBank/DDBJ databases">
        <authorList>
            <consortium name="Pathogen Informatics"/>
            <person name="Doyle S."/>
        </authorList>
    </citation>
    <scope>NUCLEOTIDE SEQUENCE [LARGE SCALE GENOMIC DNA]</scope>
    <source>
        <strain evidence="12 13">NCTC13337</strain>
    </source>
</reference>
<keyword evidence="13" id="KW-1185">Reference proteome</keyword>
<dbReference type="InterPro" id="IPR003593">
    <property type="entry name" value="AAA+_ATPase"/>
</dbReference>
<gene>
    <name evidence="12" type="primary">fhuC</name>
    <name evidence="12" type="ORF">NCTC13337_00091</name>
</gene>
<keyword evidence="3" id="KW-0813">Transport</keyword>
<dbReference type="OrthoDB" id="6461291at2"/>
<evidence type="ECO:0000256" key="7">
    <source>
        <dbReference type="ARBA" id="ARBA00022840"/>
    </source>
</evidence>
<dbReference type="EMBL" id="UHIC01000001">
    <property type="protein sequence ID" value="SUO93177.1"/>
    <property type="molecule type" value="Genomic_DNA"/>
</dbReference>
<protein>
    <submittedName>
        <fullName evidence="12">Iron(3+)-hydroxamate import ATP-binding protein FhuC</fullName>
        <ecNumber evidence="12">3.6.3.34</ecNumber>
    </submittedName>
</protein>
<dbReference type="InterPro" id="IPR027417">
    <property type="entry name" value="P-loop_NTPase"/>
</dbReference>
<keyword evidence="4" id="KW-1003">Cell membrane</keyword>
<dbReference type="GO" id="GO:0016887">
    <property type="term" value="F:ATP hydrolysis activity"/>
    <property type="evidence" value="ECO:0007669"/>
    <property type="project" value="InterPro"/>
</dbReference>
<feature type="domain" description="ABC transporter" evidence="11">
    <location>
        <begin position="2"/>
        <end position="236"/>
    </location>
</feature>
<dbReference type="SUPFAM" id="SSF52540">
    <property type="entry name" value="P-loop containing nucleoside triphosphate hydrolases"/>
    <property type="match status" value="1"/>
</dbReference>
<dbReference type="Gene3D" id="3.40.50.300">
    <property type="entry name" value="P-loop containing nucleotide triphosphate hydrolases"/>
    <property type="match status" value="1"/>
</dbReference>
<proteinExistence type="inferred from homology"/>
<name>A0A380MPF9_9GAMM</name>
<evidence type="ECO:0000256" key="5">
    <source>
        <dbReference type="ARBA" id="ARBA00022496"/>
    </source>
</evidence>
<organism evidence="12 13">
    <name type="scientific">Suttonella ornithocola</name>
    <dbReference type="NCBI Taxonomy" id="279832"/>
    <lineage>
        <taxon>Bacteria</taxon>
        <taxon>Pseudomonadati</taxon>
        <taxon>Pseudomonadota</taxon>
        <taxon>Gammaproteobacteria</taxon>
        <taxon>Cardiobacteriales</taxon>
        <taxon>Cardiobacteriaceae</taxon>
        <taxon>Suttonella</taxon>
    </lineage>
</organism>
<dbReference type="Proteomes" id="UP000254601">
    <property type="component" value="Unassembled WGS sequence"/>
</dbReference>
<dbReference type="PANTHER" id="PTHR42771:SF3">
    <property type="entry name" value="PETROBACTIN IMPORT ATP-BINDING PROTEIN YCLP"/>
    <property type="match status" value="1"/>
</dbReference>
<evidence type="ECO:0000256" key="3">
    <source>
        <dbReference type="ARBA" id="ARBA00022448"/>
    </source>
</evidence>
<dbReference type="PANTHER" id="PTHR42771">
    <property type="entry name" value="IRON(3+)-HYDROXAMATE IMPORT ATP-BINDING PROTEIN FHUC"/>
    <property type="match status" value="1"/>
</dbReference>
<evidence type="ECO:0000256" key="4">
    <source>
        <dbReference type="ARBA" id="ARBA00022475"/>
    </source>
</evidence>
<evidence type="ECO:0000256" key="9">
    <source>
        <dbReference type="ARBA" id="ARBA00023065"/>
    </source>
</evidence>
<dbReference type="PROSITE" id="PS50893">
    <property type="entry name" value="ABC_TRANSPORTER_2"/>
    <property type="match status" value="1"/>
</dbReference>
<evidence type="ECO:0000256" key="1">
    <source>
        <dbReference type="ARBA" id="ARBA00004202"/>
    </source>
</evidence>
<keyword evidence="10" id="KW-0472">Membrane</keyword>
<dbReference type="Pfam" id="PF00005">
    <property type="entry name" value="ABC_tran"/>
    <property type="match status" value="1"/>
</dbReference>